<evidence type="ECO:0000256" key="1">
    <source>
        <dbReference type="ARBA" id="ARBA00022801"/>
    </source>
</evidence>
<evidence type="ECO:0000313" key="4">
    <source>
        <dbReference type="Proteomes" id="UP000001844"/>
    </source>
</evidence>
<dbReference type="InterPro" id="IPR001932">
    <property type="entry name" value="PPM-type_phosphatase-like_dom"/>
</dbReference>
<dbReference type="RefSeq" id="WP_013033590.1">
    <property type="nucleotide sequence ID" value="NC_013960.1"/>
</dbReference>
<keyword evidence="1" id="KW-0378">Hydrolase</keyword>
<feature type="domain" description="PPM-type phosphatase" evidence="2">
    <location>
        <begin position="31"/>
        <end position="246"/>
    </location>
</feature>
<dbReference type="SMART" id="SM00331">
    <property type="entry name" value="PP2C_SIG"/>
    <property type="match status" value="1"/>
</dbReference>
<organism evidence="3 4">
    <name type="scientific">Nitrosococcus halophilus (strain Nc4)</name>
    <dbReference type="NCBI Taxonomy" id="472759"/>
    <lineage>
        <taxon>Bacteria</taxon>
        <taxon>Pseudomonadati</taxon>
        <taxon>Pseudomonadota</taxon>
        <taxon>Gammaproteobacteria</taxon>
        <taxon>Chromatiales</taxon>
        <taxon>Chromatiaceae</taxon>
        <taxon>Nitrosococcus</taxon>
    </lineage>
</organism>
<dbReference type="InterPro" id="IPR036457">
    <property type="entry name" value="PPM-type-like_dom_sf"/>
</dbReference>
<name>D5BX47_NITHN</name>
<gene>
    <name evidence="3" type="ordered locus">Nhal_2654</name>
</gene>
<dbReference type="GO" id="GO:0016791">
    <property type="term" value="F:phosphatase activity"/>
    <property type="evidence" value="ECO:0007669"/>
    <property type="project" value="TreeGrafter"/>
</dbReference>
<evidence type="ECO:0000259" key="2">
    <source>
        <dbReference type="PROSITE" id="PS51746"/>
    </source>
</evidence>
<dbReference type="PROSITE" id="PS51746">
    <property type="entry name" value="PPM_2"/>
    <property type="match status" value="1"/>
</dbReference>
<dbReference type="KEGG" id="nhl:Nhal_2654"/>
<dbReference type="eggNOG" id="COG2208">
    <property type="taxonomic scope" value="Bacteria"/>
</dbReference>
<dbReference type="EMBL" id="CP001798">
    <property type="protein sequence ID" value="ADE15730.1"/>
    <property type="molecule type" value="Genomic_DNA"/>
</dbReference>
<dbReference type="Pfam" id="PF07228">
    <property type="entry name" value="SpoIIE"/>
    <property type="match status" value="1"/>
</dbReference>
<protein>
    <submittedName>
        <fullName evidence="3">Stage II sporulation E family protein</fullName>
    </submittedName>
</protein>
<dbReference type="AlphaFoldDB" id="D5BX47"/>
<dbReference type="OrthoDB" id="9811749at2"/>
<dbReference type="PANTHER" id="PTHR43156">
    <property type="entry name" value="STAGE II SPORULATION PROTEIN E-RELATED"/>
    <property type="match status" value="1"/>
</dbReference>
<dbReference type="Proteomes" id="UP000001844">
    <property type="component" value="Chromosome"/>
</dbReference>
<dbReference type="SUPFAM" id="SSF81606">
    <property type="entry name" value="PP2C-like"/>
    <property type="match status" value="1"/>
</dbReference>
<dbReference type="InterPro" id="IPR052016">
    <property type="entry name" value="Bact_Sigma-Reg"/>
</dbReference>
<evidence type="ECO:0000313" key="3">
    <source>
        <dbReference type="EMBL" id="ADE15730.1"/>
    </source>
</evidence>
<proteinExistence type="predicted"/>
<sequence>MHRIHCAEIWGGIQAADQDLCTNALTASLYSSAADGDQGGDIYYFSVCGADILTRIVVADVVGHGEAVSRISRWLYEGLAKRMDSLDSNSLLVELNQRVVTECGLKAMTTAAIASFYLADTNLYISYAGHPPLLLRRREDKTWRPVRLKPRPEPANLPLGVMDGIPYDQEQLLLASGDRLLLYTDGLIEAPGTDGQPFGEERLQAILGQVGDENLPQLKQAVLTAVRRHTGGSMAHDDITLIAIEIR</sequence>
<dbReference type="Gene3D" id="3.60.40.10">
    <property type="entry name" value="PPM-type phosphatase domain"/>
    <property type="match status" value="1"/>
</dbReference>
<dbReference type="PANTHER" id="PTHR43156:SF2">
    <property type="entry name" value="STAGE II SPORULATION PROTEIN E"/>
    <property type="match status" value="1"/>
</dbReference>
<dbReference type="HOGENOM" id="CLU_000445_43_1_6"/>
<keyword evidence="4" id="KW-1185">Reference proteome</keyword>
<accession>D5BX47</accession>
<reference evidence="4" key="1">
    <citation type="submission" date="2010-04" db="EMBL/GenBank/DDBJ databases">
        <title>Complete genome sequence of Nitrosococcus halophilus Nc4, a salt-adapted, aerobic obligate ammonia-oxidizing sulfur purple bacterium.</title>
        <authorList>
            <consortium name="US DOE Joint Genome Institute"/>
            <person name="Campbell M.A."/>
            <person name="Malfatti S.A."/>
            <person name="Chain P.S.G."/>
            <person name="Heidelberg J.F."/>
            <person name="Ward B.B."/>
            <person name="Klotz M.G."/>
        </authorList>
    </citation>
    <scope>NUCLEOTIDE SEQUENCE [LARGE SCALE GENOMIC DNA]</scope>
    <source>
        <strain evidence="4">Nc4</strain>
    </source>
</reference>
<dbReference type="STRING" id="472759.Nhal_2654"/>